<dbReference type="Pfam" id="PF14099">
    <property type="entry name" value="Polysacc_lyase"/>
    <property type="match status" value="1"/>
</dbReference>
<dbReference type="Gene3D" id="2.60.120.200">
    <property type="match status" value="1"/>
</dbReference>
<dbReference type="GO" id="GO:0016829">
    <property type="term" value="F:lyase activity"/>
    <property type="evidence" value="ECO:0007669"/>
    <property type="project" value="UniProtKB-KW"/>
</dbReference>
<organism evidence="2 3">
    <name type="scientific">Yoonia litorea</name>
    <dbReference type="NCBI Taxonomy" id="1123755"/>
    <lineage>
        <taxon>Bacteria</taxon>
        <taxon>Pseudomonadati</taxon>
        <taxon>Pseudomonadota</taxon>
        <taxon>Alphaproteobacteria</taxon>
        <taxon>Rhodobacterales</taxon>
        <taxon>Paracoccaceae</taxon>
        <taxon>Yoonia</taxon>
    </lineage>
</organism>
<protein>
    <submittedName>
        <fullName evidence="2">Polysaccharide lyase</fullName>
    </submittedName>
</protein>
<gene>
    <name evidence="2" type="ORF">SAMN05444714_3145</name>
</gene>
<evidence type="ECO:0000256" key="1">
    <source>
        <dbReference type="SAM" id="SignalP"/>
    </source>
</evidence>
<evidence type="ECO:0000313" key="3">
    <source>
        <dbReference type="Proteomes" id="UP000198926"/>
    </source>
</evidence>
<accession>A0A1I6N2F3</accession>
<keyword evidence="2" id="KW-0456">Lyase</keyword>
<name>A0A1I6N2F3_9RHOB</name>
<feature type="signal peptide" evidence="1">
    <location>
        <begin position="1"/>
        <end position="22"/>
    </location>
</feature>
<evidence type="ECO:0000313" key="2">
    <source>
        <dbReference type="EMBL" id="SFS22120.1"/>
    </source>
</evidence>
<proteinExistence type="predicted"/>
<dbReference type="InterPro" id="IPR025975">
    <property type="entry name" value="Polysacc_lyase"/>
</dbReference>
<dbReference type="Proteomes" id="UP000198926">
    <property type="component" value="Unassembled WGS sequence"/>
</dbReference>
<keyword evidence="1" id="KW-0732">Signal</keyword>
<sequence length="262" mass="29618">MRLLAAVILSLSFAFHPFLASAQSLSPDDSGTFGRFDAHTRAAQTAHGFNIISGPPALLREGQRAFLFDVRPGDCGGNDCREDRERVERVDRSGSRPRDEHWYAWSLRLADDFPFIRPTNTTLGQFKQEPQGCEVAGIGIESRGLFFYNKLCAANGEATYMIDKPFISLAAARGRWIDFMVHSNWSADSDGFLDFYVDGRLIASHRGRVVYNNRDEVTFRFGIYRSFVSRYTGNTGNPVPRQWAIYDNVRRGDTRGSVEIQR</sequence>
<keyword evidence="3" id="KW-1185">Reference proteome</keyword>
<dbReference type="STRING" id="1123755.SAMN05444714_3145"/>
<dbReference type="EMBL" id="FOZM01000004">
    <property type="protein sequence ID" value="SFS22120.1"/>
    <property type="molecule type" value="Genomic_DNA"/>
</dbReference>
<dbReference type="AlphaFoldDB" id="A0A1I6N2F3"/>
<reference evidence="2 3" key="1">
    <citation type="submission" date="2016-10" db="EMBL/GenBank/DDBJ databases">
        <authorList>
            <person name="de Groot N.N."/>
        </authorList>
    </citation>
    <scope>NUCLEOTIDE SEQUENCE [LARGE SCALE GENOMIC DNA]</scope>
    <source>
        <strain evidence="2 3">DSM 29433</strain>
    </source>
</reference>
<feature type="chain" id="PRO_5011550481" evidence="1">
    <location>
        <begin position="23"/>
        <end position="262"/>
    </location>
</feature>